<dbReference type="AlphaFoldDB" id="A0A8S4QBC1"/>
<reference evidence="1" key="1">
    <citation type="submission" date="2022-03" db="EMBL/GenBank/DDBJ databases">
        <authorList>
            <person name="Lindestad O."/>
        </authorList>
    </citation>
    <scope>NUCLEOTIDE SEQUENCE</scope>
</reference>
<gene>
    <name evidence="1" type="primary">jg12034</name>
    <name evidence="1" type="ORF">PAEG_LOCUS98</name>
</gene>
<sequence>MNRKQEKKKAKMLSLKFAYNYKGNCALETGTLLCYLAAEITMVVVLTRTSSDSKNLLLLKGFIPSPSLTSRLQY</sequence>
<protein>
    <submittedName>
        <fullName evidence="1">Jg12034 protein</fullName>
    </submittedName>
</protein>
<dbReference type="EMBL" id="CAKXAJ010000317">
    <property type="protein sequence ID" value="CAH2207477.1"/>
    <property type="molecule type" value="Genomic_DNA"/>
</dbReference>
<comment type="caution">
    <text evidence="1">The sequence shown here is derived from an EMBL/GenBank/DDBJ whole genome shotgun (WGS) entry which is preliminary data.</text>
</comment>
<organism evidence="1 2">
    <name type="scientific">Pararge aegeria aegeria</name>
    <dbReference type="NCBI Taxonomy" id="348720"/>
    <lineage>
        <taxon>Eukaryota</taxon>
        <taxon>Metazoa</taxon>
        <taxon>Ecdysozoa</taxon>
        <taxon>Arthropoda</taxon>
        <taxon>Hexapoda</taxon>
        <taxon>Insecta</taxon>
        <taxon>Pterygota</taxon>
        <taxon>Neoptera</taxon>
        <taxon>Endopterygota</taxon>
        <taxon>Lepidoptera</taxon>
        <taxon>Glossata</taxon>
        <taxon>Ditrysia</taxon>
        <taxon>Papilionoidea</taxon>
        <taxon>Nymphalidae</taxon>
        <taxon>Satyrinae</taxon>
        <taxon>Satyrini</taxon>
        <taxon>Parargina</taxon>
        <taxon>Pararge</taxon>
    </lineage>
</organism>
<name>A0A8S4QBC1_9NEOP</name>
<dbReference type="Proteomes" id="UP000838756">
    <property type="component" value="Unassembled WGS sequence"/>
</dbReference>
<evidence type="ECO:0000313" key="1">
    <source>
        <dbReference type="EMBL" id="CAH2207477.1"/>
    </source>
</evidence>
<accession>A0A8S4QBC1</accession>
<proteinExistence type="predicted"/>
<keyword evidence="2" id="KW-1185">Reference proteome</keyword>
<evidence type="ECO:0000313" key="2">
    <source>
        <dbReference type="Proteomes" id="UP000838756"/>
    </source>
</evidence>